<gene>
    <name evidence="1" type="ORF">LWI28_011265</name>
</gene>
<accession>A0AAD5IDD5</accession>
<protein>
    <submittedName>
        <fullName evidence="1">Uncharacterized protein</fullName>
    </submittedName>
</protein>
<evidence type="ECO:0000313" key="2">
    <source>
        <dbReference type="Proteomes" id="UP001064489"/>
    </source>
</evidence>
<proteinExistence type="predicted"/>
<reference evidence="1" key="1">
    <citation type="journal article" date="2022" name="Plant J.">
        <title>Strategies of tolerance reflected in two North American maple genomes.</title>
        <authorList>
            <person name="McEvoy S.L."/>
            <person name="Sezen U.U."/>
            <person name="Trouern-Trend A."/>
            <person name="McMahon S.M."/>
            <person name="Schaberg P.G."/>
            <person name="Yang J."/>
            <person name="Wegrzyn J.L."/>
            <person name="Swenson N.G."/>
        </authorList>
    </citation>
    <scope>NUCLEOTIDE SEQUENCE</scope>
    <source>
        <strain evidence="1">91603</strain>
    </source>
</reference>
<dbReference type="EMBL" id="JAJSOW010000106">
    <property type="protein sequence ID" value="KAI9160763.1"/>
    <property type="molecule type" value="Genomic_DNA"/>
</dbReference>
<sequence>MTILQQEDGITKLSEGVLYFFLGFNNSDELENRRKIHNNLCKILRAPHQKLMDEERLKACLEAGEN</sequence>
<keyword evidence="2" id="KW-1185">Reference proteome</keyword>
<evidence type="ECO:0000313" key="1">
    <source>
        <dbReference type="EMBL" id="KAI9160763.1"/>
    </source>
</evidence>
<comment type="caution">
    <text evidence="1">The sequence shown here is derived from an EMBL/GenBank/DDBJ whole genome shotgun (WGS) entry which is preliminary data.</text>
</comment>
<name>A0AAD5IDD5_ACENE</name>
<dbReference type="AlphaFoldDB" id="A0AAD5IDD5"/>
<reference evidence="1" key="2">
    <citation type="submission" date="2023-02" db="EMBL/GenBank/DDBJ databases">
        <authorList>
            <person name="Swenson N.G."/>
            <person name="Wegrzyn J.L."/>
            <person name="Mcevoy S.L."/>
        </authorList>
    </citation>
    <scope>NUCLEOTIDE SEQUENCE</scope>
    <source>
        <strain evidence="1">91603</strain>
        <tissue evidence="1">Leaf</tissue>
    </source>
</reference>
<organism evidence="1 2">
    <name type="scientific">Acer negundo</name>
    <name type="common">Box elder</name>
    <dbReference type="NCBI Taxonomy" id="4023"/>
    <lineage>
        <taxon>Eukaryota</taxon>
        <taxon>Viridiplantae</taxon>
        <taxon>Streptophyta</taxon>
        <taxon>Embryophyta</taxon>
        <taxon>Tracheophyta</taxon>
        <taxon>Spermatophyta</taxon>
        <taxon>Magnoliopsida</taxon>
        <taxon>eudicotyledons</taxon>
        <taxon>Gunneridae</taxon>
        <taxon>Pentapetalae</taxon>
        <taxon>rosids</taxon>
        <taxon>malvids</taxon>
        <taxon>Sapindales</taxon>
        <taxon>Sapindaceae</taxon>
        <taxon>Hippocastanoideae</taxon>
        <taxon>Acereae</taxon>
        <taxon>Acer</taxon>
    </lineage>
</organism>
<dbReference type="Proteomes" id="UP001064489">
    <property type="component" value="Chromosome 2"/>
</dbReference>